<evidence type="ECO:0000313" key="1">
    <source>
        <dbReference type="EMBL" id="MDQ2105219.1"/>
    </source>
</evidence>
<accession>A0ABU0WR00</accession>
<sequence>MNRGTMNRDARLHAILARLRSDSPGERLAALAALERLMPAGTSLHDIVQVGLFYTDRGTVAPSLVEEVDRLRGVAQEAARREERQRRRVRALETGIRAAIGELRGDGDA</sequence>
<dbReference type="Proteomes" id="UP001227317">
    <property type="component" value="Unassembled WGS sequence"/>
</dbReference>
<name>A0ABU0WR00_9PROT</name>
<evidence type="ECO:0000313" key="2">
    <source>
        <dbReference type="Proteomes" id="UP001227317"/>
    </source>
</evidence>
<dbReference type="EMBL" id="JAUJFI010000128">
    <property type="protein sequence ID" value="MDQ2105219.1"/>
    <property type="molecule type" value="Genomic_DNA"/>
</dbReference>
<protein>
    <submittedName>
        <fullName evidence="1">Uncharacterized protein</fullName>
    </submittedName>
</protein>
<reference evidence="1 2" key="1">
    <citation type="submission" date="2023-06" db="EMBL/GenBank/DDBJ databases">
        <title>Azospirillum isscasensis sp.nov, a bacterium isolated from rhizosphere soil of rice.</title>
        <authorList>
            <person name="Wang H."/>
        </authorList>
    </citation>
    <scope>NUCLEOTIDE SEQUENCE [LARGE SCALE GENOMIC DNA]</scope>
    <source>
        <strain evidence="1 2">C340-1</strain>
    </source>
</reference>
<proteinExistence type="predicted"/>
<dbReference type="RefSeq" id="WP_306709589.1">
    <property type="nucleotide sequence ID" value="NZ_JAUJFI010000128.1"/>
</dbReference>
<keyword evidence="2" id="KW-1185">Reference proteome</keyword>
<organism evidence="1 2">
    <name type="scientific">Azospirillum isscasi</name>
    <dbReference type="NCBI Taxonomy" id="3053926"/>
    <lineage>
        <taxon>Bacteria</taxon>
        <taxon>Pseudomonadati</taxon>
        <taxon>Pseudomonadota</taxon>
        <taxon>Alphaproteobacteria</taxon>
        <taxon>Rhodospirillales</taxon>
        <taxon>Azospirillaceae</taxon>
        <taxon>Azospirillum</taxon>
    </lineage>
</organism>
<comment type="caution">
    <text evidence="1">The sequence shown here is derived from an EMBL/GenBank/DDBJ whole genome shotgun (WGS) entry which is preliminary data.</text>
</comment>
<gene>
    <name evidence="1" type="ORF">QSG27_21140</name>
</gene>